<evidence type="ECO:0000313" key="2">
    <source>
        <dbReference type="Proteomes" id="UP001281410"/>
    </source>
</evidence>
<evidence type="ECO:0000313" key="1">
    <source>
        <dbReference type="EMBL" id="KAK3221860.1"/>
    </source>
</evidence>
<proteinExistence type="predicted"/>
<sequence>MEMPKKVVGSFVWHSLVWGTRILDLGTRRRGGASIRIFKDNWVPGSASLGILSHPNLSLDATVDCLLTDSRGWNLQKLNLNFPADEVDSIVQIPVGLGSVEDTNI</sequence>
<name>A0AAE0ECZ0_9ROSI</name>
<reference evidence="1" key="1">
    <citation type="journal article" date="2023" name="Plant J.">
        <title>Genome sequences and population genomics provide insights into the demographic history, inbreeding, and mutation load of two 'living fossil' tree species of Dipteronia.</title>
        <authorList>
            <person name="Feng Y."/>
            <person name="Comes H.P."/>
            <person name="Chen J."/>
            <person name="Zhu S."/>
            <person name="Lu R."/>
            <person name="Zhang X."/>
            <person name="Li P."/>
            <person name="Qiu J."/>
            <person name="Olsen K.M."/>
            <person name="Qiu Y."/>
        </authorList>
    </citation>
    <scope>NUCLEOTIDE SEQUENCE</scope>
    <source>
        <strain evidence="1">NBL</strain>
    </source>
</reference>
<accession>A0AAE0ECZ0</accession>
<dbReference type="AlphaFoldDB" id="A0AAE0ECZ0"/>
<comment type="caution">
    <text evidence="1">The sequence shown here is derived from an EMBL/GenBank/DDBJ whole genome shotgun (WGS) entry which is preliminary data.</text>
</comment>
<gene>
    <name evidence="1" type="ORF">Dsin_008885</name>
</gene>
<protein>
    <submittedName>
        <fullName evidence="1">Uncharacterized protein</fullName>
    </submittedName>
</protein>
<dbReference type="Proteomes" id="UP001281410">
    <property type="component" value="Unassembled WGS sequence"/>
</dbReference>
<keyword evidence="2" id="KW-1185">Reference proteome</keyword>
<dbReference type="EMBL" id="JANJYJ010000003">
    <property type="protein sequence ID" value="KAK3221860.1"/>
    <property type="molecule type" value="Genomic_DNA"/>
</dbReference>
<organism evidence="1 2">
    <name type="scientific">Dipteronia sinensis</name>
    <dbReference type="NCBI Taxonomy" id="43782"/>
    <lineage>
        <taxon>Eukaryota</taxon>
        <taxon>Viridiplantae</taxon>
        <taxon>Streptophyta</taxon>
        <taxon>Embryophyta</taxon>
        <taxon>Tracheophyta</taxon>
        <taxon>Spermatophyta</taxon>
        <taxon>Magnoliopsida</taxon>
        <taxon>eudicotyledons</taxon>
        <taxon>Gunneridae</taxon>
        <taxon>Pentapetalae</taxon>
        <taxon>rosids</taxon>
        <taxon>malvids</taxon>
        <taxon>Sapindales</taxon>
        <taxon>Sapindaceae</taxon>
        <taxon>Hippocastanoideae</taxon>
        <taxon>Acereae</taxon>
        <taxon>Dipteronia</taxon>
    </lineage>
</organism>